<sequence length="81" mass="8923">MQSFLPVKTIDVDALGDCIEAVIESISNGPVELREHDTTVAVLVSSEMYEAILNTLDDFDLVSFTHSRRNEVGVAVELDEL</sequence>
<evidence type="ECO:0000256" key="1">
    <source>
        <dbReference type="ARBA" id="ARBA00009981"/>
    </source>
</evidence>
<dbReference type="EMBL" id="NRST01000001">
    <property type="protein sequence ID" value="PAW56171.1"/>
    <property type="molecule type" value="Genomic_DNA"/>
</dbReference>
<comment type="caution">
    <text evidence="2">The sequence shown here is derived from an EMBL/GenBank/DDBJ whole genome shotgun (WGS) entry which is preliminary data.</text>
</comment>
<dbReference type="InterPro" id="IPR036165">
    <property type="entry name" value="YefM-like_sf"/>
</dbReference>
<comment type="similarity">
    <text evidence="1">Belongs to the phD/YefM antitoxin family.</text>
</comment>
<organism evidence="2 3">
    <name type="scientific">Pseudomonas moraviensis</name>
    <dbReference type="NCBI Taxonomy" id="321662"/>
    <lineage>
        <taxon>Bacteria</taxon>
        <taxon>Pseudomonadati</taxon>
        <taxon>Pseudomonadota</taxon>
        <taxon>Gammaproteobacteria</taxon>
        <taxon>Pseudomonadales</taxon>
        <taxon>Pseudomonadaceae</taxon>
        <taxon>Pseudomonas</taxon>
    </lineage>
</organism>
<gene>
    <name evidence="2" type="ORF">CKQ80_12900</name>
</gene>
<dbReference type="Proteomes" id="UP000217830">
    <property type="component" value="Unassembled WGS sequence"/>
</dbReference>
<accession>A0A2A2PLR6</accession>
<proteinExistence type="inferred from homology"/>
<keyword evidence="3" id="KW-1185">Reference proteome</keyword>
<protein>
    <recommendedName>
        <fullName evidence="4">Antitoxin</fullName>
    </recommendedName>
</protein>
<dbReference type="SUPFAM" id="SSF143120">
    <property type="entry name" value="YefM-like"/>
    <property type="match status" value="1"/>
</dbReference>
<evidence type="ECO:0008006" key="4">
    <source>
        <dbReference type="Google" id="ProtNLM"/>
    </source>
</evidence>
<dbReference type="RefSeq" id="WP_095667860.1">
    <property type="nucleotide sequence ID" value="NZ_NRSS01000001.1"/>
</dbReference>
<evidence type="ECO:0000313" key="2">
    <source>
        <dbReference type="EMBL" id="PAW56171.1"/>
    </source>
</evidence>
<evidence type="ECO:0000313" key="3">
    <source>
        <dbReference type="Proteomes" id="UP000217830"/>
    </source>
</evidence>
<name>A0A2A2PLR6_9PSED</name>
<reference evidence="2 3" key="1">
    <citation type="submission" date="2017-08" db="EMBL/GenBank/DDBJ databases">
        <title>Draft Genome Sequence of Pseudomonas moraviensis TYU6, isolated from Taxus cuspidata by using PacBio Single-Molecule Real-Time Technology.</title>
        <authorList>
            <person name="Baek K.-H."/>
            <person name="Mishra A.K."/>
        </authorList>
    </citation>
    <scope>NUCLEOTIDE SEQUENCE [LARGE SCALE GENOMIC DNA]</scope>
    <source>
        <strain evidence="2 3">TYU6</strain>
    </source>
</reference>
<dbReference type="AlphaFoldDB" id="A0A2A2PLR6"/>